<sequence length="608" mass="63810">MPVGRPSAMHGHLQFNSYSAARARNPVGKSVAARPARRDPPLNGFSFDVPPPLARRVRLRLAQAESEAWMARLWERDATLWTGSDEGQWLGWLRPGTAPRELGHLTAVCRRLCVAGFTDAVLLGMGGASLGADVLAHTLGVGGGGLRLHVLDSTDAAQVLALQSAVDLTRCLFIVASKSGSTLESCMLASYFHEQLARKLGRQEAGRRFVAITDPGSAMHARAREEGYAAVFDGEPSVGGRNSVLSPFGLVALALLGHDPAAFLRGARPMLRACAAGTPERANPGLLLGALLGEAAIGGRDKLTILANPELESLGCWLEQLLAESTGKDGRGIVPVDHEPVGCPSDYGRDRLFVHLAKSDAPCAELDAHGRSLAAAGFPVLRCDLPSARLLGQEFFRWEMATAVAAAVLRVNPFDQPDVEASKVRTRALASRHQTGIGAADGKPLLVEGALAFHGEFEGAASAAQLLASCFGGLGAGGYAALLAYVARDAGHETWLASMRGRLRQATGAATMGGFGPRYLHSCGQLHKGGPAGGRFLFITADAPAELEAPGQALGFSATQRAQALGDMEELAARGRPCLRVHISGPLEAGLAQLAGLLERALPPEPVR</sequence>
<dbReference type="SUPFAM" id="SSF53697">
    <property type="entry name" value="SIS domain"/>
    <property type="match status" value="1"/>
</dbReference>
<dbReference type="GO" id="GO:0051156">
    <property type="term" value="P:glucose 6-phosphate metabolic process"/>
    <property type="evidence" value="ECO:0007669"/>
    <property type="project" value="TreeGrafter"/>
</dbReference>
<dbReference type="EC" id="5.3.1.9" evidence="4"/>
<dbReference type="InterPro" id="IPR001672">
    <property type="entry name" value="G6P_Isomerase"/>
</dbReference>
<name>A0A446CGX5_9BURK</name>
<dbReference type="EMBL" id="UFQC01000011">
    <property type="protein sequence ID" value="SSW67157.1"/>
    <property type="molecule type" value="Genomic_DNA"/>
</dbReference>
<keyword evidence="1 4" id="KW-0312">Gluconeogenesis</keyword>
<evidence type="ECO:0000256" key="2">
    <source>
        <dbReference type="ARBA" id="ARBA00023152"/>
    </source>
</evidence>
<keyword evidence="2 4" id="KW-0324">Glycolysis</keyword>
<proteinExistence type="inferred from homology"/>
<keyword evidence="3 4" id="KW-0413">Isomerase</keyword>
<comment type="similarity">
    <text evidence="4">Belongs to the GPI family.</text>
</comment>
<accession>A0A446CGX5</accession>
<dbReference type="GO" id="GO:0005829">
    <property type="term" value="C:cytosol"/>
    <property type="evidence" value="ECO:0007669"/>
    <property type="project" value="TreeGrafter"/>
</dbReference>
<dbReference type="Pfam" id="PF00342">
    <property type="entry name" value="PGI"/>
    <property type="match status" value="1"/>
</dbReference>
<dbReference type="GO" id="GO:0048029">
    <property type="term" value="F:monosaccharide binding"/>
    <property type="evidence" value="ECO:0007669"/>
    <property type="project" value="TreeGrafter"/>
</dbReference>
<dbReference type="AlphaFoldDB" id="A0A446CGX5"/>
<evidence type="ECO:0000256" key="3">
    <source>
        <dbReference type="ARBA" id="ARBA00023235"/>
    </source>
</evidence>
<protein>
    <recommendedName>
        <fullName evidence="4">Glucose-6-phosphate isomerase</fullName>
        <ecNumber evidence="4">5.3.1.9</ecNumber>
    </recommendedName>
</protein>
<dbReference type="PANTHER" id="PTHR11469">
    <property type="entry name" value="GLUCOSE-6-PHOSPHATE ISOMERASE"/>
    <property type="match status" value="1"/>
</dbReference>
<organism evidence="5 6">
    <name type="scientific">Achromobacter veterisilvae</name>
    <dbReference type="NCBI Taxonomy" id="2069367"/>
    <lineage>
        <taxon>Bacteria</taxon>
        <taxon>Pseudomonadati</taxon>
        <taxon>Pseudomonadota</taxon>
        <taxon>Betaproteobacteria</taxon>
        <taxon>Burkholderiales</taxon>
        <taxon>Alcaligenaceae</taxon>
        <taxon>Achromobacter</taxon>
    </lineage>
</organism>
<comment type="catalytic activity">
    <reaction evidence="4">
        <text>alpha-D-glucose 6-phosphate = beta-D-fructose 6-phosphate</text>
        <dbReference type="Rhea" id="RHEA:11816"/>
        <dbReference type="ChEBI" id="CHEBI:57634"/>
        <dbReference type="ChEBI" id="CHEBI:58225"/>
        <dbReference type="EC" id="5.3.1.9"/>
    </reaction>
</comment>
<comment type="pathway">
    <text evidence="4">Carbohydrate degradation; glycolysis; D-glyceraldehyde 3-phosphate and glycerone phosphate from D-glucose: step 2/4.</text>
</comment>
<gene>
    <name evidence="5" type="primary">pgiB</name>
    <name evidence="5" type="ORF">AVE30378_02477</name>
</gene>
<dbReference type="PANTHER" id="PTHR11469:SF1">
    <property type="entry name" value="GLUCOSE-6-PHOSPHATE ISOMERASE"/>
    <property type="match status" value="1"/>
</dbReference>
<dbReference type="Gene3D" id="3.40.50.10490">
    <property type="entry name" value="Glucose-6-phosphate isomerase like protein, domain 1"/>
    <property type="match status" value="3"/>
</dbReference>
<dbReference type="GO" id="GO:0097367">
    <property type="term" value="F:carbohydrate derivative binding"/>
    <property type="evidence" value="ECO:0007669"/>
    <property type="project" value="InterPro"/>
</dbReference>
<evidence type="ECO:0000256" key="4">
    <source>
        <dbReference type="RuleBase" id="RU000612"/>
    </source>
</evidence>
<dbReference type="Proteomes" id="UP000289465">
    <property type="component" value="Unassembled WGS sequence"/>
</dbReference>
<reference evidence="5 6" key="1">
    <citation type="submission" date="2018-07" db="EMBL/GenBank/DDBJ databases">
        <authorList>
            <person name="Peeters C."/>
        </authorList>
    </citation>
    <scope>NUCLEOTIDE SEQUENCE [LARGE SCALE GENOMIC DNA]</scope>
    <source>
        <strain evidence="5 6">LMG 30378</strain>
    </source>
</reference>
<evidence type="ECO:0000313" key="6">
    <source>
        <dbReference type="Proteomes" id="UP000289465"/>
    </source>
</evidence>
<evidence type="ECO:0000256" key="1">
    <source>
        <dbReference type="ARBA" id="ARBA00022432"/>
    </source>
</evidence>
<evidence type="ECO:0000313" key="5">
    <source>
        <dbReference type="EMBL" id="SSW67157.1"/>
    </source>
</evidence>
<dbReference type="PROSITE" id="PS51463">
    <property type="entry name" value="P_GLUCOSE_ISOMERASE_3"/>
    <property type="match status" value="1"/>
</dbReference>
<dbReference type="PRINTS" id="PR00662">
    <property type="entry name" value="G6PISOMERASE"/>
</dbReference>
<dbReference type="InterPro" id="IPR046348">
    <property type="entry name" value="SIS_dom_sf"/>
</dbReference>
<dbReference type="GO" id="GO:0006094">
    <property type="term" value="P:gluconeogenesis"/>
    <property type="evidence" value="ECO:0007669"/>
    <property type="project" value="UniProtKB-KW"/>
</dbReference>
<dbReference type="GO" id="GO:0006096">
    <property type="term" value="P:glycolytic process"/>
    <property type="evidence" value="ECO:0007669"/>
    <property type="project" value="UniProtKB-UniPathway"/>
</dbReference>
<dbReference type="UniPathway" id="UPA00109">
    <property type="reaction ID" value="UER00181"/>
</dbReference>
<dbReference type="GO" id="GO:0004347">
    <property type="term" value="F:glucose-6-phosphate isomerase activity"/>
    <property type="evidence" value="ECO:0007669"/>
    <property type="project" value="UniProtKB-EC"/>
</dbReference>